<accession>A0A348ANU0</accession>
<dbReference type="SUPFAM" id="SSF54197">
    <property type="entry name" value="HIT-like"/>
    <property type="match status" value="1"/>
</dbReference>
<dbReference type="AlphaFoldDB" id="A0A348ANU0"/>
<dbReference type="EMBL" id="AP018449">
    <property type="protein sequence ID" value="BBB92738.1"/>
    <property type="molecule type" value="Genomic_DNA"/>
</dbReference>
<evidence type="ECO:0000259" key="1">
    <source>
        <dbReference type="Pfam" id="PF16285"/>
    </source>
</evidence>
<feature type="domain" description="DUF4931" evidence="1">
    <location>
        <begin position="10"/>
        <end position="133"/>
    </location>
</feature>
<dbReference type="RefSeq" id="WP_126309669.1">
    <property type="nucleotide sequence ID" value="NZ_AP018449.1"/>
</dbReference>
<keyword evidence="4" id="KW-1185">Reference proteome</keyword>
<dbReference type="Pfam" id="PF16285">
    <property type="entry name" value="DUF4931_N"/>
    <property type="match status" value="1"/>
</dbReference>
<dbReference type="InterPro" id="IPR049285">
    <property type="entry name" value="DUF4931_C"/>
</dbReference>
<dbReference type="OrthoDB" id="1803128at2"/>
<feature type="domain" description="DUF4931" evidence="2">
    <location>
        <begin position="142"/>
        <end position="263"/>
    </location>
</feature>
<reference evidence="3 4" key="1">
    <citation type="journal article" date="2018" name="Int. J. Syst. Evol. Microbiol.">
        <title>Methylomusa anaerophila gen. nov., sp. nov., an anaerobic methanol-utilizing bacterium isolated from a microbial fuel cell.</title>
        <authorList>
            <person name="Amano N."/>
            <person name="Yamamuro A."/>
            <person name="Miyahara M."/>
            <person name="Kouzuma A."/>
            <person name="Abe T."/>
            <person name="Watanabe K."/>
        </authorList>
    </citation>
    <scope>NUCLEOTIDE SEQUENCE [LARGE SCALE GENOMIC DNA]</scope>
    <source>
        <strain evidence="3 4">MMFC1</strain>
    </source>
</reference>
<protein>
    <recommendedName>
        <fullName evidence="5">Galactose-1-phosphate uridylyltransferase</fullName>
    </recommendedName>
</protein>
<name>A0A348ANU0_9FIRM</name>
<dbReference type="Gene3D" id="3.30.428.10">
    <property type="entry name" value="HIT-like"/>
    <property type="match status" value="1"/>
</dbReference>
<sequence>MTTEHTHLFFDVDIGRTKPENIMNRNNDCPFCDRNSLEGVLAEDGPILLLKNKYPVLVDAFQTVLIETYDCDSELSVYPKDHLYRLMRFGITAWQEMIASNKYKSVLYYKNHGPFSGGTIRHPHMQIVGLKYIDYSFNMPLNSFEGIIIDRTAGVELNLATRPKVGFYEFNILLKDLNKLNDLRDLKNIDFMADYIQATAHFLLHHFHKWCNSYNLFFYQLEGKILVKVMPRFITSPLYIGYSIPQLSCHMEKVVQEMQNLYF</sequence>
<organism evidence="3 4">
    <name type="scientific">Methylomusa anaerophila</name>
    <dbReference type="NCBI Taxonomy" id="1930071"/>
    <lineage>
        <taxon>Bacteria</taxon>
        <taxon>Bacillati</taxon>
        <taxon>Bacillota</taxon>
        <taxon>Negativicutes</taxon>
        <taxon>Selenomonadales</taxon>
        <taxon>Sporomusaceae</taxon>
        <taxon>Methylomusa</taxon>
    </lineage>
</organism>
<evidence type="ECO:0000313" key="4">
    <source>
        <dbReference type="Proteomes" id="UP000276437"/>
    </source>
</evidence>
<evidence type="ECO:0008006" key="5">
    <source>
        <dbReference type="Google" id="ProtNLM"/>
    </source>
</evidence>
<dbReference type="PIRSF" id="PIRSF031505">
    <property type="entry name" value="GalT_short"/>
    <property type="match status" value="1"/>
</dbReference>
<proteinExistence type="predicted"/>
<gene>
    <name evidence="3" type="ORF">MAMMFC1_03434</name>
</gene>
<evidence type="ECO:0000259" key="2">
    <source>
        <dbReference type="Pfam" id="PF20956"/>
    </source>
</evidence>
<dbReference type="Proteomes" id="UP000276437">
    <property type="component" value="Chromosome"/>
</dbReference>
<dbReference type="InterPro" id="IPR012361">
    <property type="entry name" value="GalT_short"/>
</dbReference>
<dbReference type="Pfam" id="PF20956">
    <property type="entry name" value="DUF4931_C"/>
    <property type="match status" value="1"/>
</dbReference>
<dbReference type="KEGG" id="mana:MAMMFC1_03434"/>
<dbReference type="InterPro" id="IPR036265">
    <property type="entry name" value="HIT-like_sf"/>
</dbReference>
<dbReference type="InterPro" id="IPR046322">
    <property type="entry name" value="DUF4931"/>
</dbReference>
<evidence type="ECO:0000313" key="3">
    <source>
        <dbReference type="EMBL" id="BBB92738.1"/>
    </source>
</evidence>